<organism evidence="4 5">
    <name type="scientific">Wickerhamomyces anomalus (strain ATCC 58044 / CBS 1984 / NCYC 433 / NRRL Y-366-8)</name>
    <name type="common">Yeast</name>
    <name type="synonym">Hansenula anomala</name>
    <dbReference type="NCBI Taxonomy" id="683960"/>
    <lineage>
        <taxon>Eukaryota</taxon>
        <taxon>Fungi</taxon>
        <taxon>Dikarya</taxon>
        <taxon>Ascomycota</taxon>
        <taxon>Saccharomycotina</taxon>
        <taxon>Saccharomycetes</taxon>
        <taxon>Phaffomycetales</taxon>
        <taxon>Wickerhamomycetaceae</taxon>
        <taxon>Wickerhamomyces</taxon>
    </lineage>
</organism>
<dbReference type="GO" id="GO:0033617">
    <property type="term" value="P:mitochondrial respiratory chain complex IV assembly"/>
    <property type="evidence" value="ECO:0007669"/>
    <property type="project" value="EnsemblFungi"/>
</dbReference>
<evidence type="ECO:0000256" key="2">
    <source>
        <dbReference type="ARBA" id="ARBA00023157"/>
    </source>
</evidence>
<comment type="subcellular location">
    <subcellularLocation>
        <location evidence="3">Mitochondrion inner membrane</location>
    </subcellularLocation>
</comment>
<dbReference type="RefSeq" id="XP_019042167.1">
    <property type="nucleotide sequence ID" value="XM_019181151.1"/>
</dbReference>
<keyword evidence="3" id="KW-0999">Mitochondrion inner membrane</keyword>
<reference evidence="4 5" key="1">
    <citation type="journal article" date="2016" name="Proc. Natl. Acad. Sci. U.S.A.">
        <title>Comparative genomics of biotechnologically important yeasts.</title>
        <authorList>
            <person name="Riley R."/>
            <person name="Haridas S."/>
            <person name="Wolfe K.H."/>
            <person name="Lopes M.R."/>
            <person name="Hittinger C.T."/>
            <person name="Goeker M."/>
            <person name="Salamov A.A."/>
            <person name="Wisecaver J.H."/>
            <person name="Long T.M."/>
            <person name="Calvey C.H."/>
            <person name="Aerts A.L."/>
            <person name="Barry K.W."/>
            <person name="Choi C."/>
            <person name="Clum A."/>
            <person name="Coughlan A.Y."/>
            <person name="Deshpande S."/>
            <person name="Douglass A.P."/>
            <person name="Hanson S.J."/>
            <person name="Klenk H.-P."/>
            <person name="LaButti K.M."/>
            <person name="Lapidus A."/>
            <person name="Lindquist E.A."/>
            <person name="Lipzen A.M."/>
            <person name="Meier-Kolthoff J.P."/>
            <person name="Ohm R.A."/>
            <person name="Otillar R.P."/>
            <person name="Pangilinan J.L."/>
            <person name="Peng Y."/>
            <person name="Rokas A."/>
            <person name="Rosa C.A."/>
            <person name="Scheuner C."/>
            <person name="Sibirny A.A."/>
            <person name="Slot J.C."/>
            <person name="Stielow J.B."/>
            <person name="Sun H."/>
            <person name="Kurtzman C.P."/>
            <person name="Blackwell M."/>
            <person name="Grigoriev I.V."/>
            <person name="Jeffries T.W."/>
        </authorList>
    </citation>
    <scope>NUCLEOTIDE SEQUENCE [LARGE SCALE GENOMIC DNA]</scope>
    <source>
        <strain evidence="5">ATCC 58044 / CBS 1984 / NCYC 433 / NRRL Y-366-8</strain>
    </source>
</reference>
<dbReference type="OrthoDB" id="532630at2759"/>
<comment type="similarity">
    <text evidence="1 3">Belongs to the CMC family.</text>
</comment>
<sequence length="101" mass="12094">MHPQVHAPRFISCVDYIEALEKCHQQEYLKRCFGICNNQKEALSKCLHEARLETQKHLILKSREKQKGFRESWKKMDEEAYGEEEFLKKLLQREKAKRGES</sequence>
<keyword evidence="3" id="KW-0472">Membrane</keyword>
<dbReference type="GO" id="GO:0005758">
    <property type="term" value="C:mitochondrial intermembrane space"/>
    <property type="evidence" value="ECO:0007669"/>
    <property type="project" value="EnsemblFungi"/>
</dbReference>
<dbReference type="AlphaFoldDB" id="A0A1E3PCE9"/>
<dbReference type="EMBL" id="KV454208">
    <property type="protein sequence ID" value="ODQ62960.1"/>
    <property type="molecule type" value="Genomic_DNA"/>
</dbReference>
<keyword evidence="3" id="KW-0143">Chaperone</keyword>
<name>A0A1E3PCE9_WICAA</name>
<dbReference type="Pfam" id="PF08583">
    <property type="entry name" value="Cmc1"/>
    <property type="match status" value="1"/>
</dbReference>
<evidence type="ECO:0000313" key="4">
    <source>
        <dbReference type="EMBL" id="ODQ62960.1"/>
    </source>
</evidence>
<keyword evidence="5" id="KW-1185">Reference proteome</keyword>
<gene>
    <name evidence="4" type="ORF">WICANDRAFT_25476</name>
</gene>
<dbReference type="STRING" id="683960.A0A1E3PCE9"/>
<evidence type="ECO:0000256" key="1">
    <source>
        <dbReference type="ARBA" id="ARBA00007347"/>
    </source>
</evidence>
<dbReference type="Proteomes" id="UP000094112">
    <property type="component" value="Unassembled WGS sequence"/>
</dbReference>
<evidence type="ECO:0000256" key="3">
    <source>
        <dbReference type="RuleBase" id="RU364104"/>
    </source>
</evidence>
<dbReference type="InterPro" id="IPR013892">
    <property type="entry name" value="Cyt_c_biogenesis_Cmc1-like"/>
</dbReference>
<evidence type="ECO:0000313" key="5">
    <source>
        <dbReference type="Proteomes" id="UP000094112"/>
    </source>
</evidence>
<dbReference type="GeneID" id="30198397"/>
<keyword evidence="2" id="KW-1015">Disulfide bond</keyword>
<proteinExistence type="inferred from homology"/>
<comment type="function">
    <text evidence="3">Required for mitochondrial cytochrome c oxidase (COX) assembly and respiration.</text>
</comment>
<protein>
    <recommendedName>
        <fullName evidence="3">COX assembly mitochondrial protein</fullName>
    </recommendedName>
</protein>
<accession>A0A1E3PCE9</accession>
<keyword evidence="3" id="KW-0496">Mitochondrion</keyword>
<dbReference type="GO" id="GO:0005743">
    <property type="term" value="C:mitochondrial inner membrane"/>
    <property type="evidence" value="ECO:0007669"/>
    <property type="project" value="UniProtKB-SubCell"/>
</dbReference>